<dbReference type="OrthoDB" id="2575973at2759"/>
<evidence type="ECO:0000313" key="3">
    <source>
        <dbReference type="Proteomes" id="UP000757232"/>
    </source>
</evidence>
<name>A0A9Q5HUN3_SANBA</name>
<comment type="caution">
    <text evidence="2">The sequence shown here is derived from an EMBL/GenBank/DDBJ whole genome shotgun (WGS) entry which is preliminary data.</text>
</comment>
<evidence type="ECO:0000256" key="1">
    <source>
        <dbReference type="SAM" id="SignalP"/>
    </source>
</evidence>
<sequence length="180" mass="18545">MLFTHVISFLAFSLTLGTFAVGKPVATRSDVTSVQNVFTSLQSNTNNILPQIKGLAGEGNATNESVGPLVIELISALQGTQDSLALIGPVSSDASNDTLVELIAETIADIVETLDLLANSTDITDLSGLLSGIDLALAEILLGLDVTVAGVITLVATLLAGLTVPLEDISFVQTITALKL</sequence>
<feature type="signal peptide" evidence="1">
    <location>
        <begin position="1"/>
        <end position="22"/>
    </location>
</feature>
<organism evidence="2 3">
    <name type="scientific">Sanghuangporus baumii</name>
    <name type="common">Phellinus baumii</name>
    <dbReference type="NCBI Taxonomy" id="108892"/>
    <lineage>
        <taxon>Eukaryota</taxon>
        <taxon>Fungi</taxon>
        <taxon>Dikarya</taxon>
        <taxon>Basidiomycota</taxon>
        <taxon>Agaricomycotina</taxon>
        <taxon>Agaricomycetes</taxon>
        <taxon>Hymenochaetales</taxon>
        <taxon>Hymenochaetaceae</taxon>
        <taxon>Sanghuangporus</taxon>
    </lineage>
</organism>
<accession>A0A9Q5HUN3</accession>
<dbReference type="EMBL" id="LNZH02000204">
    <property type="protein sequence ID" value="OCB86225.1"/>
    <property type="molecule type" value="Genomic_DNA"/>
</dbReference>
<proteinExistence type="predicted"/>
<protein>
    <submittedName>
        <fullName evidence="2">Uncharacterized protein</fullName>
    </submittedName>
</protein>
<keyword evidence="3" id="KW-1185">Reference proteome</keyword>
<reference evidence="2" key="1">
    <citation type="submission" date="2016-06" db="EMBL/GenBank/DDBJ databases">
        <title>Draft Genome sequence of the fungus Inonotus baumii.</title>
        <authorList>
            <person name="Zhu H."/>
            <person name="Lin W."/>
        </authorList>
    </citation>
    <scope>NUCLEOTIDE SEQUENCE</scope>
    <source>
        <strain evidence="2">821</strain>
    </source>
</reference>
<keyword evidence="1" id="KW-0732">Signal</keyword>
<dbReference type="Proteomes" id="UP000757232">
    <property type="component" value="Unassembled WGS sequence"/>
</dbReference>
<gene>
    <name evidence="2" type="ORF">A7U60_g6815</name>
</gene>
<feature type="chain" id="PRO_5040429201" evidence="1">
    <location>
        <begin position="23"/>
        <end position="180"/>
    </location>
</feature>
<evidence type="ECO:0000313" key="2">
    <source>
        <dbReference type="EMBL" id="OCB86225.1"/>
    </source>
</evidence>
<dbReference type="AlphaFoldDB" id="A0A9Q5HUN3"/>